<organism evidence="1 2">
    <name type="scientific">Mucuna pruriens</name>
    <name type="common">Velvet bean</name>
    <name type="synonym">Dolichos pruriens</name>
    <dbReference type="NCBI Taxonomy" id="157652"/>
    <lineage>
        <taxon>Eukaryota</taxon>
        <taxon>Viridiplantae</taxon>
        <taxon>Streptophyta</taxon>
        <taxon>Embryophyta</taxon>
        <taxon>Tracheophyta</taxon>
        <taxon>Spermatophyta</taxon>
        <taxon>Magnoliopsida</taxon>
        <taxon>eudicotyledons</taxon>
        <taxon>Gunneridae</taxon>
        <taxon>Pentapetalae</taxon>
        <taxon>rosids</taxon>
        <taxon>fabids</taxon>
        <taxon>Fabales</taxon>
        <taxon>Fabaceae</taxon>
        <taxon>Papilionoideae</taxon>
        <taxon>50 kb inversion clade</taxon>
        <taxon>NPAAA clade</taxon>
        <taxon>indigoferoid/millettioid clade</taxon>
        <taxon>Phaseoleae</taxon>
        <taxon>Mucuna</taxon>
    </lineage>
</organism>
<proteinExistence type="predicted"/>
<gene>
    <name evidence="1" type="ORF">CR513_17696</name>
</gene>
<dbReference type="OrthoDB" id="1422241at2759"/>
<dbReference type="Proteomes" id="UP000257109">
    <property type="component" value="Unassembled WGS sequence"/>
</dbReference>
<dbReference type="AlphaFoldDB" id="A0A371H901"/>
<feature type="non-terminal residue" evidence="1">
    <location>
        <position position="1"/>
    </location>
</feature>
<keyword evidence="2" id="KW-1185">Reference proteome</keyword>
<protein>
    <submittedName>
        <fullName evidence="1">Uncharacterized protein</fullName>
    </submittedName>
</protein>
<dbReference type="EMBL" id="QJKJ01003270">
    <property type="protein sequence ID" value="RDX99265.1"/>
    <property type="molecule type" value="Genomic_DNA"/>
</dbReference>
<comment type="caution">
    <text evidence="1">The sequence shown here is derived from an EMBL/GenBank/DDBJ whole genome shotgun (WGS) entry which is preliminary data.</text>
</comment>
<reference evidence="1" key="1">
    <citation type="submission" date="2018-05" db="EMBL/GenBank/DDBJ databases">
        <title>Draft genome of Mucuna pruriens seed.</title>
        <authorList>
            <person name="Nnadi N.E."/>
            <person name="Vos R."/>
            <person name="Hasami M.H."/>
            <person name="Devisetty U.K."/>
            <person name="Aguiy J.C."/>
        </authorList>
    </citation>
    <scope>NUCLEOTIDE SEQUENCE [LARGE SCALE GENOMIC DNA]</scope>
    <source>
        <strain evidence="1">JCA_2017</strain>
    </source>
</reference>
<accession>A0A371H901</accession>
<sequence length="120" mass="13695">SWCIQYPQLELAQSYELKSRLIHLLPKFHNLVCEDPYKHLKEFHVVCSTMRPEGLVVSTADYVQHMGRHEADVPRKVLPGIQDNGHLKGDLWNPTTLKGNIAWVLGKVQQVVYHVSASPN</sequence>
<name>A0A371H901_MUCPR</name>
<evidence type="ECO:0000313" key="2">
    <source>
        <dbReference type="Proteomes" id="UP000257109"/>
    </source>
</evidence>
<evidence type="ECO:0000313" key="1">
    <source>
        <dbReference type="EMBL" id="RDX99265.1"/>
    </source>
</evidence>